<accession>A0ABN3D570</accession>
<dbReference type="Proteomes" id="UP001499843">
    <property type="component" value="Unassembled WGS sequence"/>
</dbReference>
<gene>
    <name evidence="1" type="ORF">GCM10009850_122120</name>
</gene>
<proteinExistence type="predicted"/>
<reference evidence="1 2" key="1">
    <citation type="journal article" date="2019" name="Int. J. Syst. Evol. Microbiol.">
        <title>The Global Catalogue of Microorganisms (GCM) 10K type strain sequencing project: providing services to taxonomists for standard genome sequencing and annotation.</title>
        <authorList>
            <consortium name="The Broad Institute Genomics Platform"/>
            <consortium name="The Broad Institute Genome Sequencing Center for Infectious Disease"/>
            <person name="Wu L."/>
            <person name="Ma J."/>
        </authorList>
    </citation>
    <scope>NUCLEOTIDE SEQUENCE [LARGE SCALE GENOMIC DNA]</scope>
    <source>
        <strain evidence="1 2">JCM 16114</strain>
    </source>
</reference>
<organism evidence="1 2">
    <name type="scientific">Nonomuraea monospora</name>
    <dbReference type="NCBI Taxonomy" id="568818"/>
    <lineage>
        <taxon>Bacteria</taxon>
        <taxon>Bacillati</taxon>
        <taxon>Actinomycetota</taxon>
        <taxon>Actinomycetes</taxon>
        <taxon>Streptosporangiales</taxon>
        <taxon>Streptosporangiaceae</taxon>
        <taxon>Nonomuraea</taxon>
    </lineage>
</organism>
<name>A0ABN3D570_9ACTN</name>
<keyword evidence="2" id="KW-1185">Reference proteome</keyword>
<sequence length="98" mass="10522">MPRCGGLSRALAHARQAVADPRYGPLVRAGTRQALRARMPESWEPAQEQLDIGQVHSEKAPPFSLKVPEAVTACSPARAVLPRAQAACTVSRPARQEA</sequence>
<protein>
    <submittedName>
        <fullName evidence="1">Uncharacterized protein</fullName>
    </submittedName>
</protein>
<dbReference type="EMBL" id="BAAAQX010000084">
    <property type="protein sequence ID" value="GAA2220256.1"/>
    <property type="molecule type" value="Genomic_DNA"/>
</dbReference>
<evidence type="ECO:0000313" key="2">
    <source>
        <dbReference type="Proteomes" id="UP001499843"/>
    </source>
</evidence>
<evidence type="ECO:0000313" key="1">
    <source>
        <dbReference type="EMBL" id="GAA2220256.1"/>
    </source>
</evidence>
<comment type="caution">
    <text evidence="1">The sequence shown here is derived from an EMBL/GenBank/DDBJ whole genome shotgun (WGS) entry which is preliminary data.</text>
</comment>